<comment type="pathway">
    <text evidence="7">Quinol/quinone metabolism; menaquinone biosynthesis.</text>
</comment>
<evidence type="ECO:0000256" key="2">
    <source>
        <dbReference type="ARBA" id="ARBA00022679"/>
    </source>
</evidence>
<protein>
    <recommendedName>
        <fullName evidence="7">2-succinyl-5-enolpyruvyl-6-hydroxy-3-cyclohexene-1-carboxylate synthase</fullName>
        <shortName evidence="7">SEPHCHC synthase</shortName>
        <ecNumber evidence="7">2.2.1.9</ecNumber>
    </recommendedName>
    <alternativeName>
        <fullName evidence="7">Menaquinone biosynthesis protein MenD</fullName>
    </alternativeName>
</protein>
<keyword evidence="2 7" id="KW-0808">Transferase</keyword>
<evidence type="ECO:0000256" key="5">
    <source>
        <dbReference type="ARBA" id="ARBA00023052"/>
    </source>
</evidence>
<dbReference type="Pfam" id="PF02775">
    <property type="entry name" value="TPP_enzyme_C"/>
    <property type="match status" value="1"/>
</dbReference>
<dbReference type="CDD" id="cd07037">
    <property type="entry name" value="TPP_PYR_MenD"/>
    <property type="match status" value="1"/>
</dbReference>
<dbReference type="GO" id="GO:0009234">
    <property type="term" value="P:menaquinone biosynthetic process"/>
    <property type="evidence" value="ECO:0007669"/>
    <property type="project" value="UniProtKB-UniRule"/>
</dbReference>
<dbReference type="Gene3D" id="3.40.50.1220">
    <property type="entry name" value="TPP-binding domain"/>
    <property type="match status" value="1"/>
</dbReference>
<keyword evidence="12" id="KW-1185">Reference proteome</keyword>
<dbReference type="PANTHER" id="PTHR42916">
    <property type="entry name" value="2-SUCCINYL-5-ENOLPYRUVYL-6-HYDROXY-3-CYCLOHEXENE-1-CARBOXYLATE SYNTHASE"/>
    <property type="match status" value="1"/>
</dbReference>
<comment type="cofactor">
    <cofactor evidence="7">
        <name>thiamine diphosphate</name>
        <dbReference type="ChEBI" id="CHEBI:58937"/>
    </cofactor>
    <text evidence="7">Binds 1 thiamine pyrophosphate per subunit.</text>
</comment>
<dbReference type="OrthoDB" id="9791859at2"/>
<dbReference type="UniPathway" id="UPA00079"/>
<evidence type="ECO:0000313" key="11">
    <source>
        <dbReference type="EMBL" id="KEK17668.1"/>
    </source>
</evidence>
<proteinExistence type="inferred from homology"/>
<dbReference type="CDD" id="cd02009">
    <property type="entry name" value="TPP_SHCHC_synthase"/>
    <property type="match status" value="1"/>
</dbReference>
<dbReference type="eggNOG" id="COG1165">
    <property type="taxonomic scope" value="Bacteria"/>
</dbReference>
<organism evidence="11 12">
    <name type="scientific">Bacillus manliponensis</name>
    <dbReference type="NCBI Taxonomy" id="574376"/>
    <lineage>
        <taxon>Bacteria</taxon>
        <taxon>Bacillati</taxon>
        <taxon>Bacillota</taxon>
        <taxon>Bacilli</taxon>
        <taxon>Bacillales</taxon>
        <taxon>Bacillaceae</taxon>
        <taxon>Bacillus</taxon>
        <taxon>Bacillus cereus group</taxon>
    </lineage>
</organism>
<dbReference type="SUPFAM" id="SSF52467">
    <property type="entry name" value="DHS-like NAD/FAD-binding domain"/>
    <property type="match status" value="1"/>
</dbReference>
<dbReference type="InterPro" id="IPR032264">
    <property type="entry name" value="MenD_middle"/>
</dbReference>
<dbReference type="SUPFAM" id="SSF52518">
    <property type="entry name" value="Thiamin diphosphate-binding fold (THDP-binding)"/>
    <property type="match status" value="2"/>
</dbReference>
<keyword evidence="6 7" id="KW-0464">Manganese</keyword>
<dbReference type="Pfam" id="PF16582">
    <property type="entry name" value="TPP_enzyme_M_2"/>
    <property type="match status" value="1"/>
</dbReference>
<evidence type="ECO:0000256" key="6">
    <source>
        <dbReference type="ARBA" id="ARBA00023211"/>
    </source>
</evidence>
<keyword evidence="4 7" id="KW-0460">Magnesium</keyword>
<dbReference type="PANTHER" id="PTHR42916:SF1">
    <property type="entry name" value="PROTEIN PHYLLO, CHLOROPLASTIC"/>
    <property type="match status" value="1"/>
</dbReference>
<accession>A0A073K5V3</accession>
<dbReference type="PIRSF" id="PIRSF004983">
    <property type="entry name" value="MenD"/>
    <property type="match status" value="1"/>
</dbReference>
<evidence type="ECO:0000256" key="1">
    <source>
        <dbReference type="ARBA" id="ARBA00022428"/>
    </source>
</evidence>
<dbReference type="AlphaFoldDB" id="A0A073K5V3"/>
<feature type="domain" description="Thiamine pyrophosphate enzyme TPP-binding" evidence="8">
    <location>
        <begin position="439"/>
        <end position="553"/>
    </location>
</feature>
<dbReference type="STRING" id="574376.BAMA_11920"/>
<dbReference type="EMBL" id="JOTN01000024">
    <property type="protein sequence ID" value="KEK17668.1"/>
    <property type="molecule type" value="Genomic_DNA"/>
</dbReference>
<comment type="catalytic activity">
    <reaction evidence="7">
        <text>isochorismate + 2-oxoglutarate + H(+) = 5-enolpyruvoyl-6-hydroxy-2-succinyl-cyclohex-3-ene-1-carboxylate + CO2</text>
        <dbReference type="Rhea" id="RHEA:25593"/>
        <dbReference type="ChEBI" id="CHEBI:15378"/>
        <dbReference type="ChEBI" id="CHEBI:16526"/>
        <dbReference type="ChEBI" id="CHEBI:16810"/>
        <dbReference type="ChEBI" id="CHEBI:29780"/>
        <dbReference type="ChEBI" id="CHEBI:58818"/>
        <dbReference type="EC" id="2.2.1.9"/>
    </reaction>
</comment>
<evidence type="ECO:0000259" key="9">
    <source>
        <dbReference type="Pfam" id="PF02776"/>
    </source>
</evidence>
<evidence type="ECO:0000259" key="8">
    <source>
        <dbReference type="Pfam" id="PF02775"/>
    </source>
</evidence>
<reference evidence="11 12" key="1">
    <citation type="submission" date="2014-06" db="EMBL/GenBank/DDBJ databases">
        <title>Draft genome sequence of Bacillus manliponensis JCM 15802 (MCCC 1A00708).</title>
        <authorList>
            <person name="Lai Q."/>
            <person name="Liu Y."/>
            <person name="Shao Z."/>
        </authorList>
    </citation>
    <scope>NUCLEOTIDE SEQUENCE [LARGE SCALE GENOMIC DNA]</scope>
    <source>
        <strain evidence="11 12">JCM 15802</strain>
    </source>
</reference>
<dbReference type="UniPathway" id="UPA01057">
    <property type="reaction ID" value="UER00164"/>
</dbReference>
<dbReference type="EC" id="2.2.1.9" evidence="7"/>
<dbReference type="RefSeq" id="WP_034642811.1">
    <property type="nucleotide sequence ID" value="NZ_CBCSJC010000006.1"/>
</dbReference>
<sequence>MNHHIEGLSYYLGAFVDELARLNICDVVISPGSRSTPLALLMAHHNAIQTYLQVDERSAAFFALGIAKAKKRPVALLCTSGTAAANYYPAICEAFHSRMPLVVLTADRPHELRDVGAPQAMNQLHLYGSFVKEFIEMALPEAADSMYAYARMTAGRAAAAAMQTPKGPVHLNFPIREPLIPNLSLEDLWEKGRLEYGKAAYYGNSGIASEYVASLAKRLSQMEKGLIVCGDDSDGQLAEAVTTFAETVGYPILADPLSGIRSGKHNKNTVIDCYDTFLRNDVVKEAWKPDVIIRFGGMPVSKALTQYIKKQENALHIVVDESGKWRDSILMANEVVYAHDVTFCEQLTEAVAKRDDKKWLHMWQCINEKTKKALREVEQYDTAFEGKVITDIVNVLPEKATLFVSNSMPIRDTDTFFFTTDKEIEVMANRGVNGIDGIVSTALGASTVREPLVLVVGDLSFYHDLNGLLAAKLQKLNVTIVVVNNDGGGIFSFLPQYNEKEHFESLFGTPLGLNYEHIVMMYGGVFTRVSGWDEFRSAVKTGVSSDGLHVVEICTNRDENLQMHRELWKRTSNIVTDFVTGEEK</sequence>
<keyword evidence="1 7" id="KW-0474">Menaquinone biosynthesis</keyword>
<evidence type="ECO:0000259" key="10">
    <source>
        <dbReference type="Pfam" id="PF16582"/>
    </source>
</evidence>
<dbReference type="InterPro" id="IPR011766">
    <property type="entry name" value="TPP_enzyme_TPP-bd"/>
</dbReference>
<evidence type="ECO:0000256" key="7">
    <source>
        <dbReference type="HAMAP-Rule" id="MF_01659"/>
    </source>
</evidence>
<evidence type="ECO:0000313" key="12">
    <source>
        <dbReference type="Proteomes" id="UP000027822"/>
    </source>
</evidence>
<dbReference type="InterPro" id="IPR012001">
    <property type="entry name" value="Thiamin_PyroP_enz_TPP-bd_dom"/>
</dbReference>
<dbReference type="InterPro" id="IPR029061">
    <property type="entry name" value="THDP-binding"/>
</dbReference>
<dbReference type="HAMAP" id="MF_01659">
    <property type="entry name" value="MenD"/>
    <property type="match status" value="1"/>
</dbReference>
<dbReference type="GO" id="GO:0070204">
    <property type="term" value="F:2-succinyl-5-enolpyruvyl-6-hydroxy-3-cyclohexene-1-carboxylic-acid synthase activity"/>
    <property type="evidence" value="ECO:0007669"/>
    <property type="project" value="UniProtKB-UniRule"/>
</dbReference>
<feature type="domain" description="Menaquinone biosynthesis protein MenD middle" evidence="10">
    <location>
        <begin position="222"/>
        <end position="404"/>
    </location>
</feature>
<dbReference type="GO" id="GO:0030145">
    <property type="term" value="F:manganese ion binding"/>
    <property type="evidence" value="ECO:0007669"/>
    <property type="project" value="UniProtKB-UniRule"/>
</dbReference>
<name>A0A073K5V3_9BACI</name>
<comment type="cofactor">
    <cofactor evidence="7">
        <name>Mg(2+)</name>
        <dbReference type="ChEBI" id="CHEBI:18420"/>
    </cofactor>
    <cofactor evidence="7">
        <name>Mn(2+)</name>
        <dbReference type="ChEBI" id="CHEBI:29035"/>
    </cofactor>
</comment>
<comment type="similarity">
    <text evidence="7">Belongs to the TPP enzyme family. MenD subfamily.</text>
</comment>
<comment type="pathway">
    <text evidence="7">Quinol/quinone metabolism; 1,4-dihydroxy-2-naphthoate biosynthesis; 1,4-dihydroxy-2-naphthoate from chorismate: step 2/7.</text>
</comment>
<gene>
    <name evidence="7" type="primary">menD</name>
    <name evidence="11" type="ORF">BAMA_11920</name>
</gene>
<dbReference type="GO" id="GO:0000287">
    <property type="term" value="F:magnesium ion binding"/>
    <property type="evidence" value="ECO:0007669"/>
    <property type="project" value="UniProtKB-UniRule"/>
</dbReference>
<dbReference type="InterPro" id="IPR004433">
    <property type="entry name" value="MenaQ_synth_MenD"/>
</dbReference>
<dbReference type="Proteomes" id="UP000027822">
    <property type="component" value="Unassembled WGS sequence"/>
</dbReference>
<evidence type="ECO:0000256" key="3">
    <source>
        <dbReference type="ARBA" id="ARBA00022723"/>
    </source>
</evidence>
<evidence type="ECO:0000256" key="4">
    <source>
        <dbReference type="ARBA" id="ARBA00022842"/>
    </source>
</evidence>
<feature type="domain" description="Thiamine pyrophosphate enzyme N-terminal TPP-binding" evidence="9">
    <location>
        <begin position="14"/>
        <end position="125"/>
    </location>
</feature>
<dbReference type="GO" id="GO:0030976">
    <property type="term" value="F:thiamine pyrophosphate binding"/>
    <property type="evidence" value="ECO:0007669"/>
    <property type="project" value="UniProtKB-UniRule"/>
</dbReference>
<comment type="subunit">
    <text evidence="7">Homodimer.</text>
</comment>
<keyword evidence="3 7" id="KW-0479">Metal-binding</keyword>
<comment type="caution">
    <text evidence="11">The sequence shown here is derived from an EMBL/GenBank/DDBJ whole genome shotgun (WGS) entry which is preliminary data.</text>
</comment>
<dbReference type="InterPro" id="IPR029035">
    <property type="entry name" value="DHS-like_NAD/FAD-binding_dom"/>
</dbReference>
<dbReference type="Gene3D" id="3.40.50.970">
    <property type="match status" value="2"/>
</dbReference>
<dbReference type="NCBIfam" id="TIGR00173">
    <property type="entry name" value="menD"/>
    <property type="match status" value="1"/>
</dbReference>
<keyword evidence="5 7" id="KW-0786">Thiamine pyrophosphate</keyword>
<comment type="function">
    <text evidence="7">Catalyzes the thiamine diphosphate-dependent decarboxylation of 2-oxoglutarate and the subsequent addition of the resulting succinic semialdehyde-thiamine pyrophosphate anion to isochorismate to yield 2-succinyl-5-enolpyruvyl-6-hydroxy-3-cyclohexene-1-carboxylate (SEPHCHC).</text>
</comment>
<dbReference type="Pfam" id="PF02776">
    <property type="entry name" value="TPP_enzyme_N"/>
    <property type="match status" value="1"/>
</dbReference>